<dbReference type="InterPro" id="IPR003669">
    <property type="entry name" value="Thymidylate_synthase_ThyX"/>
</dbReference>
<comment type="caution">
    <text evidence="1">Lacks conserved residue(s) required for the propagation of feature annotation.</text>
</comment>
<dbReference type="EMBL" id="DVNJ01000006">
    <property type="protein sequence ID" value="HIU62487.1"/>
    <property type="molecule type" value="Genomic_DNA"/>
</dbReference>
<protein>
    <recommendedName>
        <fullName evidence="1">Flavin-dependent thymidylate synthase</fullName>
        <shortName evidence="1">FDTS</shortName>
        <ecNumber evidence="1">2.1.1.148</ecNumber>
    </recommendedName>
    <alternativeName>
        <fullName evidence="1">FAD-dependent thymidylate synthase</fullName>
    </alternativeName>
    <alternativeName>
        <fullName evidence="1">Thymidylate synthase ThyX</fullName>
        <shortName evidence="1">TS</shortName>
        <shortName evidence="1">TSase</shortName>
    </alternativeName>
</protein>
<keyword evidence="1" id="KW-0545">Nucleotide biosynthesis</keyword>
<dbReference type="AlphaFoldDB" id="A0A9D1MLW4"/>
<comment type="subunit">
    <text evidence="1">Homotetramer.</text>
</comment>
<dbReference type="NCBIfam" id="TIGR02170">
    <property type="entry name" value="thyX"/>
    <property type="match status" value="1"/>
</dbReference>
<dbReference type="GO" id="GO:0050797">
    <property type="term" value="F:thymidylate synthase (FAD) activity"/>
    <property type="evidence" value="ECO:0007669"/>
    <property type="project" value="UniProtKB-UniRule"/>
</dbReference>
<dbReference type="SUPFAM" id="SSF69796">
    <property type="entry name" value="Thymidylate synthase-complementing protein Thy1"/>
    <property type="match status" value="1"/>
</dbReference>
<keyword evidence="1" id="KW-0521">NADP</keyword>
<dbReference type="GO" id="GO:0006235">
    <property type="term" value="P:dTTP biosynthetic process"/>
    <property type="evidence" value="ECO:0007669"/>
    <property type="project" value="UniProtKB-UniRule"/>
</dbReference>
<reference evidence="2" key="1">
    <citation type="submission" date="2020-10" db="EMBL/GenBank/DDBJ databases">
        <authorList>
            <person name="Gilroy R."/>
        </authorList>
    </citation>
    <scope>NUCLEOTIDE SEQUENCE</scope>
    <source>
        <strain evidence="2">9366</strain>
    </source>
</reference>
<reference evidence="2" key="2">
    <citation type="journal article" date="2021" name="PeerJ">
        <title>Extensive microbial diversity within the chicken gut microbiome revealed by metagenomics and culture.</title>
        <authorList>
            <person name="Gilroy R."/>
            <person name="Ravi A."/>
            <person name="Getino M."/>
            <person name="Pursley I."/>
            <person name="Horton D.L."/>
            <person name="Alikhan N.F."/>
            <person name="Baker D."/>
            <person name="Gharbi K."/>
            <person name="Hall N."/>
            <person name="Watson M."/>
            <person name="Adriaenssens E.M."/>
            <person name="Foster-Nyarko E."/>
            <person name="Jarju S."/>
            <person name="Secka A."/>
            <person name="Antonio M."/>
            <person name="Oren A."/>
            <person name="Chaudhuri R.R."/>
            <person name="La Ragione R."/>
            <person name="Hildebrand F."/>
            <person name="Pallen M.J."/>
        </authorList>
    </citation>
    <scope>NUCLEOTIDE SEQUENCE</scope>
    <source>
        <strain evidence="2">9366</strain>
    </source>
</reference>
<dbReference type="EC" id="2.1.1.148" evidence="1"/>
<dbReference type="Pfam" id="PF02511">
    <property type="entry name" value="Thy1"/>
    <property type="match status" value="1"/>
</dbReference>
<feature type="binding site" evidence="1">
    <location>
        <begin position="84"/>
        <end position="86"/>
    </location>
    <ligand>
        <name>FAD</name>
        <dbReference type="ChEBI" id="CHEBI:57692"/>
        <note>ligand shared between neighboring subunits</note>
    </ligand>
</feature>
<dbReference type="Proteomes" id="UP000824145">
    <property type="component" value="Unassembled WGS sequence"/>
</dbReference>
<evidence type="ECO:0000256" key="1">
    <source>
        <dbReference type="HAMAP-Rule" id="MF_01408"/>
    </source>
</evidence>
<feature type="binding site" description="in other chain" evidence="1">
    <location>
        <position position="155"/>
    </location>
    <ligand>
        <name>dUMP</name>
        <dbReference type="ChEBI" id="CHEBI:246422"/>
        <note>ligand shared between dimeric partners</note>
    </ligand>
</feature>
<name>A0A9D1MLW4_9FIRM</name>
<accession>A0A9D1MLW4</accession>
<feature type="active site" description="Involved in ionization of N3 of dUMP, leading to its activation" evidence="1">
    <location>
        <position position="182"/>
    </location>
</feature>
<feature type="binding site" evidence="1">
    <location>
        <begin position="171"/>
        <end position="173"/>
    </location>
    <ligand>
        <name>FAD</name>
        <dbReference type="ChEBI" id="CHEBI:57692"/>
        <note>ligand shared between neighboring subunits</note>
    </ligand>
</feature>
<gene>
    <name evidence="1" type="primary">thyX</name>
    <name evidence="2" type="ORF">IAB07_01790</name>
</gene>
<keyword evidence="1 2" id="KW-0808">Transferase</keyword>
<keyword evidence="1 2" id="KW-0489">Methyltransferase</keyword>
<dbReference type="GO" id="GO:0070402">
    <property type="term" value="F:NADPH binding"/>
    <property type="evidence" value="ECO:0007669"/>
    <property type="project" value="TreeGrafter"/>
</dbReference>
<evidence type="ECO:0000313" key="3">
    <source>
        <dbReference type="Proteomes" id="UP000824145"/>
    </source>
</evidence>
<dbReference type="GO" id="GO:0050660">
    <property type="term" value="F:flavin adenine dinucleotide binding"/>
    <property type="evidence" value="ECO:0007669"/>
    <property type="project" value="UniProtKB-UniRule"/>
</dbReference>
<keyword evidence="1" id="KW-0285">Flavoprotein</keyword>
<dbReference type="InterPro" id="IPR036098">
    <property type="entry name" value="Thymidylate_synthase_ThyX_sf"/>
</dbReference>
<proteinExistence type="inferred from homology"/>
<feature type="binding site" evidence="1">
    <location>
        <position position="182"/>
    </location>
    <ligand>
        <name>dUMP</name>
        <dbReference type="ChEBI" id="CHEBI:246422"/>
        <note>ligand shared between dimeric partners</note>
    </ligand>
</feature>
<dbReference type="PANTHER" id="PTHR34934">
    <property type="entry name" value="FLAVIN-DEPENDENT THYMIDYLATE SYNTHASE"/>
    <property type="match status" value="1"/>
</dbReference>
<feature type="binding site" evidence="1">
    <location>
        <position position="60"/>
    </location>
    <ligand>
        <name>FAD</name>
        <dbReference type="ChEBI" id="CHEBI:57692"/>
        <note>ligand shared between neighboring subunits</note>
    </ligand>
</feature>
<feature type="binding site" evidence="1">
    <location>
        <begin position="81"/>
        <end position="84"/>
    </location>
    <ligand>
        <name>dUMP</name>
        <dbReference type="ChEBI" id="CHEBI:246422"/>
        <note>ligand shared between dimeric partners</note>
    </ligand>
</feature>
<comment type="cofactor">
    <cofactor evidence="1">
        <name>FAD</name>
        <dbReference type="ChEBI" id="CHEBI:57692"/>
    </cofactor>
    <text evidence="1">Binds 4 FAD per tetramer. Each FAD binding site is formed by three monomers.</text>
</comment>
<dbReference type="PANTHER" id="PTHR34934:SF1">
    <property type="entry name" value="FLAVIN-DEPENDENT THYMIDYLATE SYNTHASE"/>
    <property type="match status" value="1"/>
</dbReference>
<feature type="binding site" evidence="1">
    <location>
        <position position="177"/>
    </location>
    <ligand>
        <name>FAD</name>
        <dbReference type="ChEBI" id="CHEBI:57692"/>
        <note>ligand shared between neighboring subunits</note>
    </ligand>
</feature>
<feature type="binding site" description="in other chain" evidence="1">
    <location>
        <begin position="94"/>
        <end position="96"/>
    </location>
    <ligand>
        <name>dUMP</name>
        <dbReference type="ChEBI" id="CHEBI:246422"/>
        <note>ligand shared between dimeric partners</note>
    </ligand>
</feature>
<comment type="catalytic activity">
    <reaction evidence="1">
        <text>dUMP + (6R)-5,10-methylene-5,6,7,8-tetrahydrofolate + NADPH + H(+) = dTMP + (6S)-5,6,7,8-tetrahydrofolate + NADP(+)</text>
        <dbReference type="Rhea" id="RHEA:29043"/>
        <dbReference type="ChEBI" id="CHEBI:15378"/>
        <dbReference type="ChEBI" id="CHEBI:15636"/>
        <dbReference type="ChEBI" id="CHEBI:57453"/>
        <dbReference type="ChEBI" id="CHEBI:57783"/>
        <dbReference type="ChEBI" id="CHEBI:58349"/>
        <dbReference type="ChEBI" id="CHEBI:63528"/>
        <dbReference type="ChEBI" id="CHEBI:246422"/>
        <dbReference type="EC" id="2.1.1.148"/>
    </reaction>
</comment>
<organism evidence="2 3">
    <name type="scientific">Candidatus Caccalectryoclostridium excrementigallinarum</name>
    <dbReference type="NCBI Taxonomy" id="2840710"/>
    <lineage>
        <taxon>Bacteria</taxon>
        <taxon>Bacillati</taxon>
        <taxon>Bacillota</taxon>
        <taxon>Clostridia</taxon>
        <taxon>Christensenellales</taxon>
        <taxon>Christensenellaceae</taxon>
        <taxon>Christensenellaceae incertae sedis</taxon>
        <taxon>Candidatus Caccalectryoclostridium</taxon>
    </lineage>
</organism>
<sequence length="250" mass="28500">MPEVRPKVVLLTYTKDPAQTIAMSAKLCYSDADIAELKRGVDESDVSRFLARLVTMGHLSPFEHASFTFGIEGVSRSFLAQVTRHRIASFSVKSQRYVDANKKGEFNFVIPPAIRALGSEAEEEYKEQMKTMHSWYCKWQERLGGACEKSNEDARFVLPNAAETKMTMTMNVRELMHFFTVRCCNRAQWEIREVAWSMLEEVLKVAPELFVTAGPSCVRGACSEGKMSCLKPAEVRLRREKLNEKLKEEK</sequence>
<comment type="function">
    <text evidence="1">Catalyzes the reductive methylation of 2'-deoxyuridine-5'-monophosphate (dUMP) to 2'-deoxythymidine-5'-monophosphate (dTMP) while utilizing 5,10-methylenetetrahydrofolate (mTHF) as the methyl donor, and NADPH and FADH(2) as the reductant.</text>
</comment>
<comment type="caution">
    <text evidence="2">The sequence shown here is derived from an EMBL/GenBank/DDBJ whole genome shotgun (WGS) entry which is preliminary data.</text>
</comment>
<keyword evidence="1" id="KW-0274">FAD</keyword>
<comment type="similarity">
    <text evidence="1">Belongs to the thymidylate synthase ThyX family.</text>
</comment>
<dbReference type="CDD" id="cd20175">
    <property type="entry name" value="ThyX"/>
    <property type="match status" value="1"/>
</dbReference>
<dbReference type="GO" id="GO:0004799">
    <property type="term" value="F:thymidylate synthase activity"/>
    <property type="evidence" value="ECO:0007669"/>
    <property type="project" value="TreeGrafter"/>
</dbReference>
<dbReference type="PROSITE" id="PS51331">
    <property type="entry name" value="THYX"/>
    <property type="match status" value="1"/>
</dbReference>
<dbReference type="Gene3D" id="3.30.1360.170">
    <property type="match status" value="1"/>
</dbReference>
<dbReference type="GO" id="GO:0032259">
    <property type="term" value="P:methylation"/>
    <property type="evidence" value="ECO:0007669"/>
    <property type="project" value="UniProtKB-KW"/>
</dbReference>
<comment type="pathway">
    <text evidence="1">Pyrimidine metabolism; dTTP biosynthesis.</text>
</comment>
<dbReference type="HAMAP" id="MF_01408">
    <property type="entry name" value="ThyX"/>
    <property type="match status" value="1"/>
</dbReference>
<dbReference type="GO" id="GO:0006231">
    <property type="term" value="P:dTMP biosynthetic process"/>
    <property type="evidence" value="ECO:0007669"/>
    <property type="project" value="UniProtKB-UniRule"/>
</dbReference>
<evidence type="ECO:0000313" key="2">
    <source>
        <dbReference type="EMBL" id="HIU62487.1"/>
    </source>
</evidence>